<gene>
    <name evidence="4" type="ORF">Esi_0042_0030</name>
</gene>
<feature type="region of interest" description="Disordered" evidence="1">
    <location>
        <begin position="39"/>
        <end position="72"/>
    </location>
</feature>
<accession>D7G0V6</accession>
<keyword evidence="2" id="KW-1133">Transmembrane helix</keyword>
<protein>
    <submittedName>
        <fullName evidence="4">Uncharacterized protein</fullName>
    </submittedName>
</protein>
<reference evidence="4 5" key="1">
    <citation type="journal article" date="2010" name="Nature">
        <title>The Ectocarpus genome and the independent evolution of multicellularity in brown algae.</title>
        <authorList>
            <person name="Cock J.M."/>
            <person name="Sterck L."/>
            <person name="Rouze P."/>
            <person name="Scornet D."/>
            <person name="Allen A.E."/>
            <person name="Amoutzias G."/>
            <person name="Anthouard V."/>
            <person name="Artiguenave F."/>
            <person name="Aury J.M."/>
            <person name="Badger J.H."/>
            <person name="Beszteri B."/>
            <person name="Billiau K."/>
            <person name="Bonnet E."/>
            <person name="Bothwell J.H."/>
            <person name="Bowler C."/>
            <person name="Boyen C."/>
            <person name="Brownlee C."/>
            <person name="Carrano C.J."/>
            <person name="Charrier B."/>
            <person name="Cho G.Y."/>
            <person name="Coelho S.M."/>
            <person name="Collen J."/>
            <person name="Corre E."/>
            <person name="Da Silva C."/>
            <person name="Delage L."/>
            <person name="Delaroque N."/>
            <person name="Dittami S.M."/>
            <person name="Doulbeau S."/>
            <person name="Elias M."/>
            <person name="Farnham G."/>
            <person name="Gachon C.M."/>
            <person name="Gschloessl B."/>
            <person name="Heesch S."/>
            <person name="Jabbari K."/>
            <person name="Jubin C."/>
            <person name="Kawai H."/>
            <person name="Kimura K."/>
            <person name="Kloareg B."/>
            <person name="Kupper F.C."/>
            <person name="Lang D."/>
            <person name="Le Bail A."/>
            <person name="Leblanc C."/>
            <person name="Lerouge P."/>
            <person name="Lohr M."/>
            <person name="Lopez P.J."/>
            <person name="Martens C."/>
            <person name="Maumus F."/>
            <person name="Michel G."/>
            <person name="Miranda-Saavedra D."/>
            <person name="Morales J."/>
            <person name="Moreau H."/>
            <person name="Motomura T."/>
            <person name="Nagasato C."/>
            <person name="Napoli C.A."/>
            <person name="Nelson D.R."/>
            <person name="Nyvall-Collen P."/>
            <person name="Peters A.F."/>
            <person name="Pommier C."/>
            <person name="Potin P."/>
            <person name="Poulain J."/>
            <person name="Quesneville H."/>
            <person name="Read B."/>
            <person name="Rensing S.A."/>
            <person name="Ritter A."/>
            <person name="Rousvoal S."/>
            <person name="Samanta M."/>
            <person name="Samson G."/>
            <person name="Schroeder D.C."/>
            <person name="Segurens B."/>
            <person name="Strittmatter M."/>
            <person name="Tonon T."/>
            <person name="Tregear J.W."/>
            <person name="Valentin K."/>
            <person name="von Dassow P."/>
            <person name="Yamagishi T."/>
            <person name="Van de Peer Y."/>
            <person name="Wincker P."/>
        </authorList>
    </citation>
    <scope>NUCLEOTIDE SEQUENCE [LARGE SCALE GENOMIC DNA]</scope>
    <source>
        <strain evidence="5">Ec32 / CCAP1310/4</strain>
    </source>
</reference>
<organism evidence="4 5">
    <name type="scientific">Ectocarpus siliculosus</name>
    <name type="common">Brown alga</name>
    <name type="synonym">Conferva siliculosa</name>
    <dbReference type="NCBI Taxonomy" id="2880"/>
    <lineage>
        <taxon>Eukaryota</taxon>
        <taxon>Sar</taxon>
        <taxon>Stramenopiles</taxon>
        <taxon>Ochrophyta</taxon>
        <taxon>PX clade</taxon>
        <taxon>Phaeophyceae</taxon>
        <taxon>Ectocarpales</taxon>
        <taxon>Ectocarpaceae</taxon>
        <taxon>Ectocarpus</taxon>
    </lineage>
</organism>
<evidence type="ECO:0000256" key="2">
    <source>
        <dbReference type="SAM" id="Phobius"/>
    </source>
</evidence>
<dbReference type="InParanoid" id="D7G0V6"/>
<evidence type="ECO:0000313" key="4">
    <source>
        <dbReference type="EMBL" id="CBJ26700.1"/>
    </source>
</evidence>
<feature type="chain" id="PRO_5003095665" evidence="3">
    <location>
        <begin position="25"/>
        <end position="484"/>
    </location>
</feature>
<keyword evidence="3" id="KW-0732">Signal</keyword>
<dbReference type="Proteomes" id="UP000002630">
    <property type="component" value="Unassembled WGS sequence"/>
</dbReference>
<dbReference type="AlphaFoldDB" id="D7G0V6"/>
<keyword evidence="2" id="KW-0472">Membrane</keyword>
<evidence type="ECO:0000256" key="3">
    <source>
        <dbReference type="SAM" id="SignalP"/>
    </source>
</evidence>
<name>D7G0V6_ECTSI</name>
<evidence type="ECO:0000313" key="5">
    <source>
        <dbReference type="Proteomes" id="UP000002630"/>
    </source>
</evidence>
<feature type="region of interest" description="Disordered" evidence="1">
    <location>
        <begin position="236"/>
        <end position="294"/>
    </location>
</feature>
<feature type="compositionally biased region" description="Basic and acidic residues" evidence="1">
    <location>
        <begin position="60"/>
        <end position="69"/>
    </location>
</feature>
<keyword evidence="2" id="KW-0812">Transmembrane</keyword>
<feature type="signal peptide" evidence="3">
    <location>
        <begin position="1"/>
        <end position="24"/>
    </location>
</feature>
<dbReference type="OrthoDB" id="10347417at2759"/>
<keyword evidence="5" id="KW-1185">Reference proteome</keyword>
<proteinExistence type="predicted"/>
<dbReference type="EMBL" id="FN649760">
    <property type="protein sequence ID" value="CBJ26700.1"/>
    <property type="molecule type" value="Genomic_DNA"/>
</dbReference>
<feature type="transmembrane region" description="Helical" evidence="2">
    <location>
        <begin position="440"/>
        <end position="459"/>
    </location>
</feature>
<evidence type="ECO:0000256" key="1">
    <source>
        <dbReference type="SAM" id="MobiDB-lite"/>
    </source>
</evidence>
<sequence length="484" mass="51681">MTSNPGGRAMVVALLACLASVVLAAPVYPRDPHLDWSEWDAPPASHLKDDPAKSTMDGGGRQHVDDAGVRRLHPAGPCVSQERLGKDAMEYIASKYSFHLIGDSTSRRLGESFVSIFTGRGSIHRIAQRDRDFSSGNLKVHFYWAPLCSGPESVGAMLASVMDAVRAAKDGKRAVIITAYGVHDAFELHHAANGHGSPSYKSALPQDVVEKDGMRAAALGACRDTTTQLVRAAAATAVPGTEAPPVEEEQSPGDGRRQLPNVSTKVEVGPHETSEKQAAGIPPHNVRGGSVGAGNEDTLLGASAPPAASGPLQPLLFLMQNNRYPPGSVENAFQEDLHIIQRQVVGEWEASEGSKGDGGERGLFLVDNSVGLYGNLSCYRNANPIHFDEPVKLMEGKMLWDLLVLVDNGSVLPPTVFLADEDYGHSADGEGGDSFSMNSLSLSLPLSVFLLISLGCFLFRYCRNRGTLAPECQKHGRSPNECDI</sequence>